<dbReference type="OrthoDB" id="9802649at2"/>
<evidence type="ECO:0000313" key="3">
    <source>
        <dbReference type="Proteomes" id="UP000006062"/>
    </source>
</evidence>
<dbReference type="GO" id="GO:0016740">
    <property type="term" value="F:transferase activity"/>
    <property type="evidence" value="ECO:0007669"/>
    <property type="project" value="UniProtKB-KW"/>
</dbReference>
<dbReference type="InterPro" id="IPR001173">
    <property type="entry name" value="Glyco_trans_2-like"/>
</dbReference>
<dbReference type="EMBL" id="CP003154">
    <property type="protein sequence ID" value="AFL75876.1"/>
    <property type="molecule type" value="Genomic_DNA"/>
</dbReference>
<dbReference type="PANTHER" id="PTHR43685:SF2">
    <property type="entry name" value="GLYCOSYLTRANSFERASE 2-LIKE DOMAIN-CONTAINING PROTEIN"/>
    <property type="match status" value="1"/>
</dbReference>
<dbReference type="PANTHER" id="PTHR43685">
    <property type="entry name" value="GLYCOSYLTRANSFERASE"/>
    <property type="match status" value="1"/>
</dbReference>
<keyword evidence="2" id="KW-0808">Transferase</keyword>
<evidence type="ECO:0000313" key="2">
    <source>
        <dbReference type="EMBL" id="AFL75876.1"/>
    </source>
</evidence>
<feature type="domain" description="Glycosyltransferase 2-like" evidence="1">
    <location>
        <begin position="8"/>
        <end position="178"/>
    </location>
</feature>
<dbReference type="RefSeq" id="WP_014780262.1">
    <property type="nucleotide sequence ID" value="NC_018012.1"/>
</dbReference>
<sequence>MNNNPLLTVALCTHNHVDRLERTLANIAGIQQPRSSWEFLVVDNGSRDFTPEFLRQRIWPEDWSVRVVCEEKLGIAHARNRAIAEAHGEYLIFLDDDENADSEWLRAYEKLIAEHRPDAFGGRIEVLFEDLRPRWLTDELLGFLGKLDWSEQIKPLTDSSTPLYTGNFGFRRAIVETIGLFDASLGRRGQENNGGEDVDFYRRILRAGLQVWWMPEAVIYHRIQAAKLKRSYFLDLHYRQGRMEAIRKRGQGPRIPPPYLFGQLMRAVRAVWSQWRHSGRDATLRKEMNVAYFGGQILGWAFGPRS</sequence>
<dbReference type="KEGG" id="tvi:Thivi_4052"/>
<dbReference type="InterPro" id="IPR029044">
    <property type="entry name" value="Nucleotide-diphossugar_trans"/>
</dbReference>
<dbReference type="AlphaFoldDB" id="I3YFV8"/>
<evidence type="ECO:0000259" key="1">
    <source>
        <dbReference type="Pfam" id="PF00535"/>
    </source>
</evidence>
<dbReference type="HOGENOM" id="CLU_025996_19_2_6"/>
<dbReference type="Pfam" id="PF00535">
    <property type="entry name" value="Glycos_transf_2"/>
    <property type="match status" value="1"/>
</dbReference>
<organism evidence="2 3">
    <name type="scientific">Thiocystis violascens (strain ATCC 17096 / DSM 198 / 6111)</name>
    <name type="common">Chromatium violascens</name>
    <dbReference type="NCBI Taxonomy" id="765911"/>
    <lineage>
        <taxon>Bacteria</taxon>
        <taxon>Pseudomonadati</taxon>
        <taxon>Pseudomonadota</taxon>
        <taxon>Gammaproteobacteria</taxon>
        <taxon>Chromatiales</taxon>
        <taxon>Chromatiaceae</taxon>
        <taxon>Thiocystis</taxon>
    </lineage>
</organism>
<name>I3YFV8_THIV6</name>
<dbReference type="Proteomes" id="UP000006062">
    <property type="component" value="Chromosome"/>
</dbReference>
<accession>I3YFV8</accession>
<proteinExistence type="predicted"/>
<dbReference type="eggNOG" id="COG1216">
    <property type="taxonomic scope" value="Bacteria"/>
</dbReference>
<dbReference type="STRING" id="765911.Thivi_4052"/>
<dbReference type="InterPro" id="IPR050834">
    <property type="entry name" value="Glycosyltransf_2"/>
</dbReference>
<gene>
    <name evidence="2" type="ordered locus">Thivi_4052</name>
</gene>
<dbReference type="Gene3D" id="3.90.550.10">
    <property type="entry name" value="Spore Coat Polysaccharide Biosynthesis Protein SpsA, Chain A"/>
    <property type="match status" value="1"/>
</dbReference>
<dbReference type="SUPFAM" id="SSF53448">
    <property type="entry name" value="Nucleotide-diphospho-sugar transferases"/>
    <property type="match status" value="1"/>
</dbReference>
<protein>
    <submittedName>
        <fullName evidence="2">Putative glycosyltransferase</fullName>
    </submittedName>
</protein>
<keyword evidence="3" id="KW-1185">Reference proteome</keyword>
<reference evidence="2 3" key="1">
    <citation type="submission" date="2012-06" db="EMBL/GenBank/DDBJ databases">
        <title>Complete sequence of Thiocystis violascens DSM 198.</title>
        <authorList>
            <consortium name="US DOE Joint Genome Institute"/>
            <person name="Lucas S."/>
            <person name="Han J."/>
            <person name="Lapidus A."/>
            <person name="Cheng J.-F."/>
            <person name="Goodwin L."/>
            <person name="Pitluck S."/>
            <person name="Peters L."/>
            <person name="Ovchinnikova G."/>
            <person name="Teshima H."/>
            <person name="Detter J.C."/>
            <person name="Han C."/>
            <person name="Tapia R."/>
            <person name="Land M."/>
            <person name="Hauser L."/>
            <person name="Kyrpides N."/>
            <person name="Ivanova N."/>
            <person name="Pagani I."/>
            <person name="Vogl K."/>
            <person name="Liu Z."/>
            <person name="Frigaard N.-U."/>
            <person name="Bryant D."/>
            <person name="Woyke T."/>
        </authorList>
    </citation>
    <scope>NUCLEOTIDE SEQUENCE [LARGE SCALE GENOMIC DNA]</scope>
    <source>
        <strain evidence="3">ATCC 17096 / DSM 198 / 6111</strain>
    </source>
</reference>